<comment type="caution">
    <text evidence="1">The sequence shown here is derived from an EMBL/GenBank/DDBJ whole genome shotgun (WGS) entry which is preliminary data.</text>
</comment>
<keyword evidence="2" id="KW-1185">Reference proteome</keyword>
<reference evidence="1 2" key="1">
    <citation type="submission" date="2019-08" db="EMBL/GenBank/DDBJ databases">
        <title>A chromosome-level genome assembly, high-density linkage maps, and genome scans reveal the genomic architecture of hybrid incompatibilities underlying speciation via character displacement in darters (Percidae: Etheostominae).</title>
        <authorList>
            <person name="Moran R.L."/>
            <person name="Catchen J.M."/>
            <person name="Fuller R.C."/>
        </authorList>
    </citation>
    <scope>NUCLEOTIDE SEQUENCE [LARGE SCALE GENOMIC DNA]</scope>
    <source>
        <strain evidence="1">EspeVRDwgs_2016</strain>
        <tissue evidence="1">Muscle</tissue>
    </source>
</reference>
<dbReference type="EMBL" id="VOFY01000005">
    <property type="protein sequence ID" value="KAA8592168.1"/>
    <property type="molecule type" value="Genomic_DNA"/>
</dbReference>
<organism evidence="1 2">
    <name type="scientific">Etheostoma spectabile</name>
    <name type="common">orangethroat darter</name>
    <dbReference type="NCBI Taxonomy" id="54343"/>
    <lineage>
        <taxon>Eukaryota</taxon>
        <taxon>Metazoa</taxon>
        <taxon>Chordata</taxon>
        <taxon>Craniata</taxon>
        <taxon>Vertebrata</taxon>
        <taxon>Euteleostomi</taxon>
        <taxon>Actinopterygii</taxon>
        <taxon>Neopterygii</taxon>
        <taxon>Teleostei</taxon>
        <taxon>Neoteleostei</taxon>
        <taxon>Acanthomorphata</taxon>
        <taxon>Eupercaria</taxon>
        <taxon>Perciformes</taxon>
        <taxon>Percoidei</taxon>
        <taxon>Percidae</taxon>
        <taxon>Etheostomatinae</taxon>
        <taxon>Etheostoma</taxon>
    </lineage>
</organism>
<name>A0A5J5DFR6_9PERO</name>
<evidence type="ECO:0000313" key="1">
    <source>
        <dbReference type="EMBL" id="KAA8592168.1"/>
    </source>
</evidence>
<dbReference type="Proteomes" id="UP000327493">
    <property type="component" value="Chromosome 5"/>
</dbReference>
<gene>
    <name evidence="1" type="ORF">FQN60_017623</name>
</gene>
<evidence type="ECO:0000313" key="2">
    <source>
        <dbReference type="Proteomes" id="UP000327493"/>
    </source>
</evidence>
<dbReference type="AlphaFoldDB" id="A0A5J5DFR6"/>
<accession>A0A5J5DFR6</accession>
<protein>
    <submittedName>
        <fullName evidence="1">Uncharacterized protein</fullName>
    </submittedName>
</protein>
<sequence length="107" mass="12184">MTYGSRWPIVKDRRVTGMLKDVEDELRGKLRAPAVDRVSSESPRLSWSISSFWHFSIDQVHTPLLTALILYQERDQLGGRGSKACGSGQLTFYQPFIQYQHGTPVTE</sequence>
<proteinExistence type="predicted"/>